<protein>
    <recommendedName>
        <fullName evidence="2">VOC domain-containing protein</fullName>
    </recommendedName>
</protein>
<dbReference type="SUPFAM" id="SSF54593">
    <property type="entry name" value="Glyoxalase/Bleomycin resistance protein/Dihydroxybiphenyl dioxygenase"/>
    <property type="match status" value="1"/>
</dbReference>
<dbReference type="CDD" id="cd07253">
    <property type="entry name" value="GLOD5"/>
    <property type="match status" value="1"/>
</dbReference>
<dbReference type="InterPro" id="IPR050383">
    <property type="entry name" value="GlyoxalaseI/FosfomycinResist"/>
</dbReference>
<dbReference type="GeneID" id="27325350"/>
<dbReference type="HOGENOM" id="CLU_046006_4_3_1"/>
<dbReference type="InterPro" id="IPR004360">
    <property type="entry name" value="Glyas_Fos-R_dOase_dom"/>
</dbReference>
<dbReference type="Gene3D" id="3.10.180.10">
    <property type="entry name" value="2,3-Dihydroxybiphenyl 1,2-Dioxygenase, domain 1"/>
    <property type="match status" value="1"/>
</dbReference>
<organism evidence="3 4">
    <name type="scientific">Exophiala mesophila</name>
    <name type="common">Black yeast-like fungus</name>
    <dbReference type="NCBI Taxonomy" id="212818"/>
    <lineage>
        <taxon>Eukaryota</taxon>
        <taxon>Fungi</taxon>
        <taxon>Dikarya</taxon>
        <taxon>Ascomycota</taxon>
        <taxon>Pezizomycotina</taxon>
        <taxon>Eurotiomycetes</taxon>
        <taxon>Chaetothyriomycetidae</taxon>
        <taxon>Chaetothyriales</taxon>
        <taxon>Herpotrichiellaceae</taxon>
        <taxon>Exophiala</taxon>
    </lineage>
</organism>
<proteinExistence type="inferred from homology"/>
<evidence type="ECO:0000256" key="1">
    <source>
        <dbReference type="ARBA" id="ARBA00010363"/>
    </source>
</evidence>
<evidence type="ECO:0000313" key="3">
    <source>
        <dbReference type="EMBL" id="KIV90174.1"/>
    </source>
</evidence>
<dbReference type="InterPro" id="IPR037523">
    <property type="entry name" value="VOC_core"/>
</dbReference>
<accession>A0A0D1Z831</accession>
<dbReference type="OMA" id="FGTHKIN"/>
<dbReference type="RefSeq" id="XP_016221748.1">
    <property type="nucleotide sequence ID" value="XM_016372416.1"/>
</dbReference>
<dbReference type="PROSITE" id="PS51819">
    <property type="entry name" value="VOC"/>
    <property type="match status" value="1"/>
</dbReference>
<sequence>MRQATEMMLRLCQRGYKAGLLRSSLLPSAGYIFSKAPSSNSIHTHLPIQNRKMSSVTKAKSLDHLVLTVKDLDATVQFYASVLGMRHTSFTSAGSDRHALHFGNQKINLHVSGHEFEPKAAKVHPGSGDLCFLVEDGVDSVLERLKAAGITVLEGNKVVNRTGAQGKLRSVYVRDPDGNLIELSNLVQDD</sequence>
<dbReference type="PANTHER" id="PTHR21366">
    <property type="entry name" value="GLYOXALASE FAMILY PROTEIN"/>
    <property type="match status" value="1"/>
</dbReference>
<dbReference type="EMBL" id="KN847524">
    <property type="protein sequence ID" value="KIV90174.1"/>
    <property type="molecule type" value="Genomic_DNA"/>
</dbReference>
<dbReference type="VEuPathDB" id="FungiDB:PV10_07505"/>
<name>A0A0D1Z831_EXOME</name>
<dbReference type="AlphaFoldDB" id="A0A0D1Z831"/>
<comment type="similarity">
    <text evidence="1">Belongs to the glyoxalase I family.</text>
</comment>
<dbReference type="PANTHER" id="PTHR21366:SF14">
    <property type="entry name" value="GLYOXALASE DOMAIN-CONTAINING PROTEIN 5"/>
    <property type="match status" value="1"/>
</dbReference>
<reference evidence="3 4" key="1">
    <citation type="submission" date="2015-01" db="EMBL/GenBank/DDBJ databases">
        <title>The Genome Sequence of Exophiala mesophila CBS40295.</title>
        <authorList>
            <consortium name="The Broad Institute Genomics Platform"/>
            <person name="Cuomo C."/>
            <person name="de Hoog S."/>
            <person name="Gorbushina A."/>
            <person name="Stielow B."/>
            <person name="Teixiera M."/>
            <person name="Abouelleil A."/>
            <person name="Chapman S.B."/>
            <person name="Priest M."/>
            <person name="Young S.K."/>
            <person name="Wortman J."/>
            <person name="Nusbaum C."/>
            <person name="Birren B."/>
        </authorList>
    </citation>
    <scope>NUCLEOTIDE SEQUENCE [LARGE SCALE GENOMIC DNA]</scope>
    <source>
        <strain evidence="3 4">CBS 40295</strain>
    </source>
</reference>
<evidence type="ECO:0000259" key="2">
    <source>
        <dbReference type="PROSITE" id="PS51819"/>
    </source>
</evidence>
<evidence type="ECO:0000313" key="4">
    <source>
        <dbReference type="Proteomes" id="UP000054302"/>
    </source>
</evidence>
<dbReference type="STRING" id="212818.A0A0D1Z831"/>
<dbReference type="Pfam" id="PF00903">
    <property type="entry name" value="Glyoxalase"/>
    <property type="match status" value="1"/>
</dbReference>
<gene>
    <name evidence="3" type="ORF">PV10_07505</name>
</gene>
<dbReference type="OrthoDB" id="5371818at2759"/>
<dbReference type="InterPro" id="IPR029068">
    <property type="entry name" value="Glyas_Bleomycin-R_OHBP_Dase"/>
</dbReference>
<feature type="domain" description="VOC" evidence="2">
    <location>
        <begin position="61"/>
        <end position="186"/>
    </location>
</feature>
<dbReference type="Proteomes" id="UP000054302">
    <property type="component" value="Unassembled WGS sequence"/>
</dbReference>
<keyword evidence="4" id="KW-1185">Reference proteome</keyword>